<dbReference type="AlphaFoldDB" id="A0A6A5HI93"/>
<name>A0A6A5HI93_CAERE</name>
<comment type="caution">
    <text evidence="1">The sequence shown here is derived from an EMBL/GenBank/DDBJ whole genome shotgun (WGS) entry which is preliminary data.</text>
</comment>
<dbReference type="PANTHER" id="PTHR31379:SF1">
    <property type="entry name" value="F-BOX C PROTEIN-RELATED"/>
    <property type="match status" value="1"/>
</dbReference>
<sequence length="302" mass="35099">MEPDDKMRMEPGFIQKSDSATWNCWISSSASDFDVLRNEYQVNTNATISSPSSPIHHKTPRRATTLEFTPGFVSINNSKYRHGRLEKVMGPVPKDNEEVIVLVDYMVVSGIQDAIPNWIQIRTNRLKINTPFWIFEEAVSPRLALPIESVTIVDPPAVNTEMIRATRFVSFEDTGTMERSLLDILRELPHNPSIQLEIQERRSFPNADFIQMIQTWIETPQQIGRRFSVNIRFNWRLQKRIQETFPMCQKQWIQMSEKKASSRRGISIDTFPDQRLVIHGRNGMDGVEKHTWTTMEVFPRHV</sequence>
<proteinExistence type="predicted"/>
<evidence type="ECO:0000313" key="1">
    <source>
        <dbReference type="EMBL" id="KAF1767165.1"/>
    </source>
</evidence>
<dbReference type="InterPro" id="IPR021942">
    <property type="entry name" value="DUF3557"/>
</dbReference>
<dbReference type="PANTHER" id="PTHR31379">
    <property type="entry name" value="F-BOX C PROTEIN-RELATED-RELATED"/>
    <property type="match status" value="1"/>
</dbReference>
<dbReference type="GeneID" id="9826203"/>
<evidence type="ECO:0000313" key="2">
    <source>
        <dbReference type="Proteomes" id="UP000483820"/>
    </source>
</evidence>
<dbReference type="KEGG" id="crq:GCK72_007124"/>
<dbReference type="Proteomes" id="UP000483820">
    <property type="component" value="Chromosome II"/>
</dbReference>
<dbReference type="RefSeq" id="XP_053590189.1">
    <property type="nucleotide sequence ID" value="XM_053725995.1"/>
</dbReference>
<dbReference type="CTD" id="9826203"/>
<protein>
    <submittedName>
        <fullName evidence="1">Uncharacterized protein</fullName>
    </submittedName>
</protein>
<reference evidence="1 2" key="1">
    <citation type="submission" date="2019-12" db="EMBL/GenBank/DDBJ databases">
        <title>Chromosome-level assembly of the Caenorhabditis remanei genome.</title>
        <authorList>
            <person name="Teterina A.A."/>
            <person name="Willis J.H."/>
            <person name="Phillips P.C."/>
        </authorList>
    </citation>
    <scope>NUCLEOTIDE SEQUENCE [LARGE SCALE GENOMIC DNA]</scope>
    <source>
        <strain evidence="1 2">PX506</strain>
        <tissue evidence="1">Whole organism</tissue>
    </source>
</reference>
<dbReference type="Pfam" id="PF12078">
    <property type="entry name" value="DUF3557"/>
    <property type="match status" value="1"/>
</dbReference>
<dbReference type="EMBL" id="WUAV01000002">
    <property type="protein sequence ID" value="KAF1767165.1"/>
    <property type="molecule type" value="Genomic_DNA"/>
</dbReference>
<accession>A0A6A5HI93</accession>
<organism evidence="1 2">
    <name type="scientific">Caenorhabditis remanei</name>
    <name type="common">Caenorhabditis vulgaris</name>
    <dbReference type="NCBI Taxonomy" id="31234"/>
    <lineage>
        <taxon>Eukaryota</taxon>
        <taxon>Metazoa</taxon>
        <taxon>Ecdysozoa</taxon>
        <taxon>Nematoda</taxon>
        <taxon>Chromadorea</taxon>
        <taxon>Rhabditida</taxon>
        <taxon>Rhabditina</taxon>
        <taxon>Rhabditomorpha</taxon>
        <taxon>Rhabditoidea</taxon>
        <taxon>Rhabditidae</taxon>
        <taxon>Peloderinae</taxon>
        <taxon>Caenorhabditis</taxon>
    </lineage>
</organism>
<gene>
    <name evidence="1" type="ORF">GCK72_007124</name>
</gene>